<name>A0ACC1LKX2_9FUNG</name>
<reference evidence="1" key="1">
    <citation type="submission" date="2022-07" db="EMBL/GenBank/DDBJ databases">
        <title>Phylogenomic reconstructions and comparative analyses of Kickxellomycotina fungi.</title>
        <authorList>
            <person name="Reynolds N.K."/>
            <person name="Stajich J.E."/>
            <person name="Barry K."/>
            <person name="Grigoriev I.V."/>
            <person name="Crous P."/>
            <person name="Smith M.E."/>
        </authorList>
    </citation>
    <scope>NUCLEOTIDE SEQUENCE</scope>
    <source>
        <strain evidence="1">CBS 102833</strain>
    </source>
</reference>
<keyword evidence="2" id="KW-1185">Reference proteome</keyword>
<evidence type="ECO:0000313" key="1">
    <source>
        <dbReference type="EMBL" id="KAJ2810925.1"/>
    </source>
</evidence>
<proteinExistence type="predicted"/>
<accession>A0ACC1LKX2</accession>
<organism evidence="1 2">
    <name type="scientific">Coemansia furcata</name>
    <dbReference type="NCBI Taxonomy" id="417177"/>
    <lineage>
        <taxon>Eukaryota</taxon>
        <taxon>Fungi</taxon>
        <taxon>Fungi incertae sedis</taxon>
        <taxon>Zoopagomycota</taxon>
        <taxon>Kickxellomycotina</taxon>
        <taxon>Kickxellomycetes</taxon>
        <taxon>Kickxellales</taxon>
        <taxon>Kickxellaceae</taxon>
        <taxon>Coemansia</taxon>
    </lineage>
</organism>
<sequence length="343" mass="39441">MSSRADSEDRELPVDHAVESEYTSEEEEVEEPSRSTVIRSRKRHSPDDSDSEAASDDNMESDNNNDIKSDNDDAESNSDNEYFAVGPAEDEEEEEDEEEPQQKPSKRKGAKPLSEKEILRAQRTERKSGVIYMSRVPPFMKPLKVRQMLQKYGDIGRIYLVEEDDQRRKRRVKGGGNRRRQFTEGWIEFANKKYAKATASMLNNTQMGGPKKHGFYHDDLWNLKYLPKFKWRHLAEQLAGERAAKDQKLEAEMGQSRRELDAYVKNVERARKIGGIKARREAKIKNGENVKQLEETPRNVWQRDIVSRGATSRSSGATAEETLANKKRKTQETQVSGILSKIF</sequence>
<dbReference type="Proteomes" id="UP001140096">
    <property type="component" value="Unassembled WGS sequence"/>
</dbReference>
<comment type="caution">
    <text evidence="1">The sequence shown here is derived from an EMBL/GenBank/DDBJ whole genome shotgun (WGS) entry which is preliminary data.</text>
</comment>
<protein>
    <submittedName>
        <fullName evidence="1">RNA-binding ATPase activator esf2</fullName>
    </submittedName>
</protein>
<gene>
    <name evidence="1" type="primary">ESF2_2</name>
    <name evidence="1" type="ORF">H4S07_002388</name>
</gene>
<dbReference type="EMBL" id="JANBUP010000580">
    <property type="protein sequence ID" value="KAJ2810925.1"/>
    <property type="molecule type" value="Genomic_DNA"/>
</dbReference>
<evidence type="ECO:0000313" key="2">
    <source>
        <dbReference type="Proteomes" id="UP001140096"/>
    </source>
</evidence>